<evidence type="ECO:0000256" key="1">
    <source>
        <dbReference type="SAM" id="MobiDB-lite"/>
    </source>
</evidence>
<proteinExistence type="predicted"/>
<feature type="region of interest" description="Disordered" evidence="1">
    <location>
        <begin position="101"/>
        <end position="143"/>
    </location>
</feature>
<gene>
    <name evidence="2" type="ORF">DEO72_LG9g1314</name>
</gene>
<protein>
    <submittedName>
        <fullName evidence="2">Uncharacterized protein</fullName>
    </submittedName>
</protein>
<evidence type="ECO:0000313" key="3">
    <source>
        <dbReference type="Proteomes" id="UP000501690"/>
    </source>
</evidence>
<keyword evidence="3" id="KW-1185">Reference proteome</keyword>
<name>A0A4D6MXY5_VIGUN</name>
<accession>A0A4D6MXY5</accession>
<dbReference type="Proteomes" id="UP000501690">
    <property type="component" value="Linkage Group LG9"/>
</dbReference>
<dbReference type="AlphaFoldDB" id="A0A4D6MXY5"/>
<reference evidence="2 3" key="1">
    <citation type="submission" date="2019-04" db="EMBL/GenBank/DDBJ databases">
        <title>An improved genome assembly and genetic linkage map for asparagus bean, Vigna unguiculata ssp. sesquipedialis.</title>
        <authorList>
            <person name="Xia Q."/>
            <person name="Zhang R."/>
            <person name="Dong Y."/>
        </authorList>
    </citation>
    <scope>NUCLEOTIDE SEQUENCE [LARGE SCALE GENOMIC DNA]</scope>
    <source>
        <tissue evidence="2">Leaf</tissue>
    </source>
</reference>
<dbReference type="EMBL" id="CP039353">
    <property type="protein sequence ID" value="QCE06303.1"/>
    <property type="molecule type" value="Genomic_DNA"/>
</dbReference>
<organism evidence="2 3">
    <name type="scientific">Vigna unguiculata</name>
    <name type="common">Cowpea</name>
    <dbReference type="NCBI Taxonomy" id="3917"/>
    <lineage>
        <taxon>Eukaryota</taxon>
        <taxon>Viridiplantae</taxon>
        <taxon>Streptophyta</taxon>
        <taxon>Embryophyta</taxon>
        <taxon>Tracheophyta</taxon>
        <taxon>Spermatophyta</taxon>
        <taxon>Magnoliopsida</taxon>
        <taxon>eudicotyledons</taxon>
        <taxon>Gunneridae</taxon>
        <taxon>Pentapetalae</taxon>
        <taxon>rosids</taxon>
        <taxon>fabids</taxon>
        <taxon>Fabales</taxon>
        <taxon>Fabaceae</taxon>
        <taxon>Papilionoideae</taxon>
        <taxon>50 kb inversion clade</taxon>
        <taxon>NPAAA clade</taxon>
        <taxon>indigoferoid/millettioid clade</taxon>
        <taxon>Phaseoleae</taxon>
        <taxon>Vigna</taxon>
    </lineage>
</organism>
<evidence type="ECO:0000313" key="2">
    <source>
        <dbReference type="EMBL" id="QCE06303.1"/>
    </source>
</evidence>
<sequence length="143" mass="15548">MGLRAGPKDKTDLSLPQCVHFHSFRNQPSSLTALTGRSARVSPQAILRANSNPVLTPRNSQVRPLSCRAPLVRVEAPSSYFQWDCCLWYVFASVAASEHLTQARGVSPKRDPASASAPFSSPRLGEGGARLRKHVSLQRNPSA</sequence>
<feature type="compositionally biased region" description="Low complexity" evidence="1">
    <location>
        <begin position="113"/>
        <end position="122"/>
    </location>
</feature>